<reference evidence="1" key="1">
    <citation type="submission" date="2022-08" db="EMBL/GenBank/DDBJ databases">
        <title>Genomic Encyclopedia of Type Strains, Phase III (KMG-III): the genomes of soil and plant-associated and newly described type strains.</title>
        <authorList>
            <person name="Whitman W."/>
        </authorList>
    </citation>
    <scope>NUCLEOTIDE SEQUENCE</scope>
    <source>
        <strain evidence="1">HMT 1</strain>
    </source>
</reference>
<dbReference type="SUPFAM" id="SSF55729">
    <property type="entry name" value="Acyl-CoA N-acyltransferases (Nat)"/>
    <property type="match status" value="1"/>
</dbReference>
<gene>
    <name evidence="1" type="ORF">J2T55_000769</name>
</gene>
<dbReference type="AlphaFoldDB" id="A0AAE3HJ26"/>
<comment type="caution">
    <text evidence="1">The sequence shown here is derived from an EMBL/GenBank/DDBJ whole genome shotgun (WGS) entry which is preliminary data.</text>
</comment>
<organism evidence="1 2">
    <name type="scientific">Methylohalomonas lacus</name>
    <dbReference type="NCBI Taxonomy" id="398773"/>
    <lineage>
        <taxon>Bacteria</taxon>
        <taxon>Pseudomonadati</taxon>
        <taxon>Pseudomonadota</taxon>
        <taxon>Gammaproteobacteria</taxon>
        <taxon>Methylohalomonadales</taxon>
        <taxon>Methylohalomonadaceae</taxon>
        <taxon>Methylohalomonas</taxon>
    </lineage>
</organism>
<dbReference type="InterPro" id="IPR007434">
    <property type="entry name" value="FemAB-like"/>
</dbReference>
<dbReference type="Gene3D" id="3.40.630.30">
    <property type="match status" value="1"/>
</dbReference>
<evidence type="ECO:0000313" key="2">
    <source>
        <dbReference type="Proteomes" id="UP001204445"/>
    </source>
</evidence>
<protein>
    <submittedName>
        <fullName evidence="1">N-acyltransferase</fullName>
    </submittedName>
</protein>
<name>A0AAE3HJ26_9GAMM</name>
<sequence>MIDSKSRIECIERLDDVPAADWDSLERGGNPFLSHDFLAGLERHGCLERHGWYPRHLLIRQHTQLLAALPLYLRDNSFGEFVFDWSWADAHERAIGPYYPKLVSAVPFTPVTGPRLLLHPQAEQPQQLRQLLLQEATALAERDGLSSLHVLFPDSDDPAFAASGLQLRRGCQYHWFNDGYADFDDFLARLNSKRRKEIRRERRSVRDSNLQIEQLRGSAIEARHWNVFYDFYRSTFERKWGEPRLTPDFLHSLGRSASSEPLLILAHDGSEYVAGALALIGEKSLYGRHWGCQTGYRNLHFELCYYQTIDFCIEQGLRHLDAGAQGEYKISRGFVPVATRSYHWLRDRRFSRAVTDFLQRERPLVDNYIAELGRHTAYKRGSSD</sequence>
<evidence type="ECO:0000313" key="1">
    <source>
        <dbReference type="EMBL" id="MCS3902765.1"/>
    </source>
</evidence>
<accession>A0AAE3HJ26</accession>
<dbReference type="RefSeq" id="WP_259054351.1">
    <property type="nucleotide sequence ID" value="NZ_JANUCT010000004.1"/>
</dbReference>
<dbReference type="PANTHER" id="PTHR47017">
    <property type="entry name" value="ACYL-COA"/>
    <property type="match status" value="1"/>
</dbReference>
<proteinExistence type="predicted"/>
<keyword evidence="2" id="KW-1185">Reference proteome</keyword>
<dbReference type="EMBL" id="JANUCT010000004">
    <property type="protein sequence ID" value="MCS3902765.1"/>
    <property type="molecule type" value="Genomic_DNA"/>
</dbReference>
<dbReference type="PANTHER" id="PTHR47017:SF1">
    <property type="entry name" value="ACYL-COA"/>
    <property type="match status" value="1"/>
</dbReference>
<dbReference type="Pfam" id="PF04339">
    <property type="entry name" value="FemAB_like"/>
    <property type="match status" value="1"/>
</dbReference>
<dbReference type="InterPro" id="IPR016181">
    <property type="entry name" value="Acyl_CoA_acyltransferase"/>
</dbReference>
<dbReference type="Proteomes" id="UP001204445">
    <property type="component" value="Unassembled WGS sequence"/>
</dbReference>